<keyword evidence="2" id="KW-1185">Reference proteome</keyword>
<protein>
    <submittedName>
        <fullName evidence="1">Uncharacterized protein</fullName>
    </submittedName>
</protein>
<dbReference type="Proteomes" id="UP000182466">
    <property type="component" value="Unassembled WGS sequence"/>
</dbReference>
<accession>A0A1I7EBI9</accession>
<reference evidence="1 2" key="1">
    <citation type="submission" date="2016-10" db="EMBL/GenBank/DDBJ databases">
        <authorList>
            <person name="de Groot N.N."/>
        </authorList>
    </citation>
    <scope>NUCLEOTIDE SEQUENCE [LARGE SCALE GENOMIC DNA]</scope>
    <source>
        <strain evidence="1 2">CGMCC 1.10959</strain>
    </source>
</reference>
<dbReference type="AlphaFoldDB" id="A0A1I7EBI9"/>
<gene>
    <name evidence="1" type="ORF">SAMN05216236_1606</name>
</gene>
<sequence>MRAFVFVIAEVDPVTDCADLVLDAFEALTMNELLLQGADHSLDHAVLLRVVWRYELLFEGVAPNKR</sequence>
<dbReference type="EMBL" id="FPAW01000060">
    <property type="protein sequence ID" value="SFU21320.1"/>
    <property type="molecule type" value="Genomic_DNA"/>
</dbReference>
<proteinExistence type="predicted"/>
<evidence type="ECO:0000313" key="1">
    <source>
        <dbReference type="EMBL" id="SFU21320.1"/>
    </source>
</evidence>
<organism evidence="1 2">
    <name type="scientific">Sedimentitalea nanhaiensis</name>
    <dbReference type="NCBI Taxonomy" id="999627"/>
    <lineage>
        <taxon>Bacteria</taxon>
        <taxon>Pseudomonadati</taxon>
        <taxon>Pseudomonadota</taxon>
        <taxon>Alphaproteobacteria</taxon>
        <taxon>Rhodobacterales</taxon>
        <taxon>Paracoccaceae</taxon>
        <taxon>Sedimentitalea</taxon>
    </lineage>
</organism>
<name>A0A1I7EBI9_9RHOB</name>
<evidence type="ECO:0000313" key="2">
    <source>
        <dbReference type="Proteomes" id="UP000182466"/>
    </source>
</evidence>